<keyword evidence="6 11" id="KW-0175">Coiled coil</keyword>
<evidence type="ECO:0000256" key="3">
    <source>
        <dbReference type="ARBA" id="ARBA00014688"/>
    </source>
</evidence>
<feature type="region of interest" description="Disordered" evidence="12">
    <location>
        <begin position="1"/>
        <end position="116"/>
    </location>
</feature>
<comment type="subcellular location">
    <subcellularLocation>
        <location evidence="1">Nucleus</location>
    </subcellularLocation>
</comment>
<evidence type="ECO:0000256" key="7">
    <source>
        <dbReference type="ARBA" id="ARBA00023163"/>
    </source>
</evidence>
<evidence type="ECO:0000256" key="1">
    <source>
        <dbReference type="ARBA" id="ARBA00004123"/>
    </source>
</evidence>
<keyword evidence="5" id="KW-0805">Transcription regulation</keyword>
<evidence type="ECO:0000256" key="6">
    <source>
        <dbReference type="ARBA" id="ARBA00023054"/>
    </source>
</evidence>
<keyword evidence="9" id="KW-0539">Nucleus</keyword>
<keyword evidence="4" id="KW-0227">DNA damage</keyword>
<evidence type="ECO:0000313" key="13">
    <source>
        <dbReference type="EMBL" id="RXM27391.1"/>
    </source>
</evidence>
<evidence type="ECO:0000256" key="8">
    <source>
        <dbReference type="ARBA" id="ARBA00023204"/>
    </source>
</evidence>
<evidence type="ECO:0000256" key="2">
    <source>
        <dbReference type="ARBA" id="ARBA00008729"/>
    </source>
</evidence>
<evidence type="ECO:0000256" key="12">
    <source>
        <dbReference type="SAM" id="MobiDB-lite"/>
    </source>
</evidence>
<feature type="compositionally biased region" description="Polar residues" evidence="12">
    <location>
        <begin position="1"/>
        <end position="14"/>
    </location>
</feature>
<evidence type="ECO:0000256" key="5">
    <source>
        <dbReference type="ARBA" id="ARBA00023015"/>
    </source>
</evidence>
<evidence type="ECO:0000256" key="10">
    <source>
        <dbReference type="ARBA" id="ARBA00033234"/>
    </source>
</evidence>
<dbReference type="InterPro" id="IPR042429">
    <property type="entry name" value="SFR1"/>
</dbReference>
<dbReference type="PANTHER" id="PTHR28643:SF1">
    <property type="entry name" value="SWI5-DEPENDENT RECOMBINATION DNA REPAIR PROTEIN 1 HOMOLOG"/>
    <property type="match status" value="1"/>
</dbReference>
<feature type="compositionally biased region" description="Polar residues" evidence="12">
    <location>
        <begin position="80"/>
        <end position="96"/>
    </location>
</feature>
<comment type="caution">
    <text evidence="13">The sequence shown here is derived from an EMBL/GenBank/DDBJ whole genome shotgun (WGS) entry which is preliminary data.</text>
</comment>
<keyword evidence="14" id="KW-1185">Reference proteome</keyword>
<evidence type="ECO:0000256" key="11">
    <source>
        <dbReference type="SAM" id="Coils"/>
    </source>
</evidence>
<dbReference type="InterPro" id="IPR018468">
    <property type="entry name" value="SFR1/Mei5"/>
</dbReference>
<proteinExistence type="inferred from homology"/>
<protein>
    <recommendedName>
        <fullName evidence="3">Swi5-dependent recombination DNA repair protein 1 homolog</fullName>
    </recommendedName>
    <alternativeName>
        <fullName evidence="10">Meiosis protein 5 homolog</fullName>
    </alternativeName>
</protein>
<gene>
    <name evidence="13" type="ORF">EOD39_10835</name>
</gene>
<dbReference type="GO" id="GO:0003713">
    <property type="term" value="F:transcription coactivator activity"/>
    <property type="evidence" value="ECO:0007669"/>
    <property type="project" value="InterPro"/>
</dbReference>
<evidence type="ECO:0000256" key="4">
    <source>
        <dbReference type="ARBA" id="ARBA00022763"/>
    </source>
</evidence>
<sequence length="216" mass="24191">METPNSMKSGTSFHTPDDTVYSTKPPMSATLKERLKKSRRSFKSPISVVKRLKIGSEADGDLELPSASSKPAEDPGNDDQVMSDSSLETASLTSKTALDRADRVSDAGQSCHCPRTPAQPQLLELLKERDRLKKEVREKEETLRRLQMAKMYRAKNDLTELRSLIDKWRSSSQSVLYELQSSLSTDGNKLSLTHLIDSLGLEGTLLHYDKTEEDFT</sequence>
<comment type="similarity">
    <text evidence="2">Belongs to the SFR1/MEI5 family.</text>
</comment>
<accession>A0A444TWS9</accession>
<dbReference type="PANTHER" id="PTHR28643">
    <property type="entry name" value="SWI5-DEPENDENT RECOMBINATION DNA REPAIR PROTEIN 1 HOMOLOG"/>
    <property type="match status" value="1"/>
</dbReference>
<organism evidence="13 14">
    <name type="scientific">Acipenser ruthenus</name>
    <name type="common">Sterlet sturgeon</name>
    <dbReference type="NCBI Taxonomy" id="7906"/>
    <lineage>
        <taxon>Eukaryota</taxon>
        <taxon>Metazoa</taxon>
        <taxon>Chordata</taxon>
        <taxon>Craniata</taxon>
        <taxon>Vertebrata</taxon>
        <taxon>Euteleostomi</taxon>
        <taxon>Actinopterygii</taxon>
        <taxon>Chondrostei</taxon>
        <taxon>Acipenseriformes</taxon>
        <taxon>Acipenseridae</taxon>
        <taxon>Acipenser</taxon>
    </lineage>
</organism>
<dbReference type="Pfam" id="PF10376">
    <property type="entry name" value="Mei5"/>
    <property type="match status" value="1"/>
</dbReference>
<dbReference type="EMBL" id="SCEB01215840">
    <property type="protein sequence ID" value="RXM27391.1"/>
    <property type="molecule type" value="Genomic_DNA"/>
</dbReference>
<dbReference type="GO" id="GO:0000724">
    <property type="term" value="P:double-strand break repair via homologous recombination"/>
    <property type="evidence" value="ECO:0007669"/>
    <property type="project" value="InterPro"/>
</dbReference>
<feature type="coiled-coil region" evidence="11">
    <location>
        <begin position="122"/>
        <end position="149"/>
    </location>
</feature>
<dbReference type="Gene3D" id="6.10.140.1020">
    <property type="match status" value="1"/>
</dbReference>
<keyword evidence="8" id="KW-0234">DNA repair</keyword>
<keyword evidence="7" id="KW-0804">Transcription</keyword>
<dbReference type="GO" id="GO:0032798">
    <property type="term" value="C:Swi5-Sfr1 complex"/>
    <property type="evidence" value="ECO:0007669"/>
    <property type="project" value="InterPro"/>
</dbReference>
<dbReference type="AlphaFoldDB" id="A0A444TWS9"/>
<evidence type="ECO:0000313" key="14">
    <source>
        <dbReference type="Proteomes" id="UP000289886"/>
    </source>
</evidence>
<dbReference type="Proteomes" id="UP000289886">
    <property type="component" value="Unassembled WGS sequence"/>
</dbReference>
<name>A0A444TWS9_ACIRT</name>
<evidence type="ECO:0000256" key="9">
    <source>
        <dbReference type="ARBA" id="ARBA00023242"/>
    </source>
</evidence>
<reference evidence="13 14" key="1">
    <citation type="submission" date="2019-01" db="EMBL/GenBank/DDBJ databases">
        <title>Draft Genome and Complete Hox-Cluster Characterization of the Sterlet Sturgeon (Acipenser ruthenus).</title>
        <authorList>
            <person name="Wei Q."/>
        </authorList>
    </citation>
    <scope>NUCLEOTIDE SEQUENCE [LARGE SCALE GENOMIC DNA]</scope>
    <source>
        <strain evidence="13">WHYD16114868_AA</strain>
        <tissue evidence="13">Blood</tissue>
    </source>
</reference>